<gene>
    <name evidence="2" type="ORF">M430DRAFT_24527</name>
</gene>
<dbReference type="Pfam" id="PF08297">
    <property type="entry name" value="U3_snoRNA_assoc"/>
    <property type="match status" value="1"/>
</dbReference>
<dbReference type="GO" id="GO:0030515">
    <property type="term" value="F:snoRNA binding"/>
    <property type="evidence" value="ECO:0007669"/>
    <property type="project" value="InterPro"/>
</dbReference>
<dbReference type="OrthoDB" id="5245631at2759"/>
<evidence type="ECO:0000256" key="1">
    <source>
        <dbReference type="SAM" id="MobiDB-lite"/>
    </source>
</evidence>
<dbReference type="AlphaFoldDB" id="A0A2T3BFL5"/>
<feature type="compositionally biased region" description="Basic and acidic residues" evidence="1">
    <location>
        <begin position="308"/>
        <end position="317"/>
    </location>
</feature>
<feature type="compositionally biased region" description="Acidic residues" evidence="1">
    <location>
        <begin position="388"/>
        <end position="399"/>
    </location>
</feature>
<dbReference type="EMBL" id="KZ679006">
    <property type="protein sequence ID" value="PSS28169.1"/>
    <property type="molecule type" value="Genomic_DNA"/>
</dbReference>
<evidence type="ECO:0000313" key="3">
    <source>
        <dbReference type="Proteomes" id="UP000241818"/>
    </source>
</evidence>
<feature type="region of interest" description="Disordered" evidence="1">
    <location>
        <begin position="465"/>
        <end position="487"/>
    </location>
</feature>
<dbReference type="Proteomes" id="UP000241818">
    <property type="component" value="Unassembled WGS sequence"/>
</dbReference>
<dbReference type="InterPro" id="IPR013268">
    <property type="entry name" value="UTP16"/>
</dbReference>
<evidence type="ECO:0000313" key="2">
    <source>
        <dbReference type="EMBL" id="PSS28169.1"/>
    </source>
</evidence>
<feature type="compositionally biased region" description="Basic and acidic residues" evidence="1">
    <location>
        <begin position="282"/>
        <end position="293"/>
    </location>
</feature>
<feature type="compositionally biased region" description="Acidic residues" evidence="1">
    <location>
        <begin position="240"/>
        <end position="249"/>
    </location>
</feature>
<dbReference type="GeneID" id="36573159"/>
<accession>A0A2T3BFL5</accession>
<protein>
    <submittedName>
        <fullName evidence="2">Uncharacterized protein</fullName>
    </submittedName>
</protein>
<feature type="compositionally biased region" description="Low complexity" evidence="1">
    <location>
        <begin position="400"/>
        <end position="412"/>
    </location>
</feature>
<dbReference type="InParanoid" id="A0A2T3BFL5"/>
<dbReference type="GO" id="GO:0006364">
    <property type="term" value="P:rRNA processing"/>
    <property type="evidence" value="ECO:0007669"/>
    <property type="project" value="InterPro"/>
</dbReference>
<sequence length="487" mass="53401">MLSKLFNSAVTFFHSAPPTKGTQKKQLGTRSPLREMVTTRGQSGKHAIDTGSIADDAKVVGTPGSSRKRQRKAGNSEALELRDNGDARTPATKKQKILSTDGGESRSSSTKKGKALPVRAKDDETPNRKTRAVVEIPAFQGGLGSSGRKLKKSREEVAENEEEPQKSDADTSRVEEVPDSESESNDNKSGPKPSKSPMPRGNKKMKQKDSVNKETPEVTEAISSPANIPAKPKHKRFGSEEPETPEVPEAEVFSTAPEILESEDESSDDDAPEVVGAQEALETAKLREREAAKAVEVQEAAIRKKRKERDAILKEQAKAAAKKRKREEEEIQVPVEAGVLTDAHENGIANPGSEDANDDAQNNEPLTAKPSLKLTPRASLPEFLPAEYLEEDEESEETLQFESTPQQQQQPVKKAKKTKFTDLVEKKPKDIRKGSTIYRVAEARNMKLPPKSSFQARSVKESWLQGRSGSGIGTNRKPFSNSFYKAK</sequence>
<dbReference type="RefSeq" id="XP_024725694.1">
    <property type="nucleotide sequence ID" value="XM_024865078.1"/>
</dbReference>
<feature type="compositionally biased region" description="Acidic residues" evidence="1">
    <location>
        <begin position="260"/>
        <end position="272"/>
    </location>
</feature>
<organism evidence="2 3">
    <name type="scientific">Amorphotheca resinae ATCC 22711</name>
    <dbReference type="NCBI Taxonomy" id="857342"/>
    <lineage>
        <taxon>Eukaryota</taxon>
        <taxon>Fungi</taxon>
        <taxon>Dikarya</taxon>
        <taxon>Ascomycota</taxon>
        <taxon>Pezizomycotina</taxon>
        <taxon>Leotiomycetes</taxon>
        <taxon>Helotiales</taxon>
        <taxon>Amorphothecaceae</taxon>
        <taxon>Amorphotheca</taxon>
    </lineage>
</organism>
<feature type="compositionally biased region" description="Polar residues" evidence="1">
    <location>
        <begin position="20"/>
        <end position="29"/>
    </location>
</feature>
<feature type="compositionally biased region" description="Basic and acidic residues" evidence="1">
    <location>
        <begin position="153"/>
        <end position="176"/>
    </location>
</feature>
<feature type="compositionally biased region" description="Basic and acidic residues" evidence="1">
    <location>
        <begin position="207"/>
        <end position="216"/>
    </location>
</feature>
<feature type="compositionally biased region" description="Polar residues" evidence="1">
    <location>
        <begin position="477"/>
        <end position="487"/>
    </location>
</feature>
<keyword evidence="3" id="KW-1185">Reference proteome</keyword>
<reference evidence="2 3" key="1">
    <citation type="journal article" date="2018" name="New Phytol.">
        <title>Comparative genomics and transcriptomics depict ericoid mycorrhizal fungi as versatile saprotrophs and plant mutualists.</title>
        <authorList>
            <person name="Martino E."/>
            <person name="Morin E."/>
            <person name="Grelet G.A."/>
            <person name="Kuo A."/>
            <person name="Kohler A."/>
            <person name="Daghino S."/>
            <person name="Barry K.W."/>
            <person name="Cichocki N."/>
            <person name="Clum A."/>
            <person name="Dockter R.B."/>
            <person name="Hainaut M."/>
            <person name="Kuo R.C."/>
            <person name="LaButti K."/>
            <person name="Lindahl B.D."/>
            <person name="Lindquist E.A."/>
            <person name="Lipzen A."/>
            <person name="Khouja H.R."/>
            <person name="Magnuson J."/>
            <person name="Murat C."/>
            <person name="Ohm R.A."/>
            <person name="Singer S.W."/>
            <person name="Spatafora J.W."/>
            <person name="Wang M."/>
            <person name="Veneault-Fourrey C."/>
            <person name="Henrissat B."/>
            <person name="Grigoriev I.V."/>
            <person name="Martin F.M."/>
            <person name="Perotto S."/>
        </authorList>
    </citation>
    <scope>NUCLEOTIDE SEQUENCE [LARGE SCALE GENOMIC DNA]</scope>
    <source>
        <strain evidence="2 3">ATCC 22711</strain>
    </source>
</reference>
<name>A0A2T3BFL5_AMORE</name>
<feature type="compositionally biased region" description="Low complexity" evidence="1">
    <location>
        <begin position="188"/>
        <end position="197"/>
    </location>
</feature>
<proteinExistence type="predicted"/>
<feature type="region of interest" description="Disordered" evidence="1">
    <location>
        <begin position="12"/>
        <end position="421"/>
    </location>
</feature>
<dbReference type="STRING" id="857342.A0A2T3BFL5"/>